<sequence length="255" mass="30019">MDPREVDKLRIAYNKEHPYEPPVKKGNNMWQEITRRMKDACDTGAQACIVHALVKKPVAPDSWASNGTEWLSSDDIDVSQEYYAKLIPDYYYTGSVPIDFDLHNETGTCLVSSLCSMKISELHKKGYRRVGIVFNTDPSDGPGEHWIAAFCDFRDHLKHPKMTFFDSYAQKPEKEIQRLMFRWKEQLDDMKLFDEPTELSYNAVRHQFKDAQCGMYCIYFLHCCLFEIPMDERVPDDVVMMMRPLFFKYKQHRKK</sequence>
<proteinExistence type="predicted"/>
<dbReference type="EMBL" id="MN739078">
    <property type="protein sequence ID" value="QHS87075.1"/>
    <property type="molecule type" value="Genomic_DNA"/>
</dbReference>
<reference evidence="1" key="1">
    <citation type="journal article" date="2020" name="Nature">
        <title>Giant virus diversity and host interactions through global metagenomics.</title>
        <authorList>
            <person name="Schulz F."/>
            <person name="Roux S."/>
            <person name="Paez-Espino D."/>
            <person name="Jungbluth S."/>
            <person name="Walsh D.A."/>
            <person name="Denef V.J."/>
            <person name="McMahon K.D."/>
            <person name="Konstantinidis K.T."/>
            <person name="Eloe-Fadrosh E.A."/>
            <person name="Kyrpides N.C."/>
            <person name="Woyke T."/>
        </authorList>
    </citation>
    <scope>NUCLEOTIDE SEQUENCE</scope>
    <source>
        <strain evidence="1">GVMAG-M-3300009684-20</strain>
    </source>
</reference>
<accession>A0A6C0B4C6</accession>
<evidence type="ECO:0000313" key="1">
    <source>
        <dbReference type="EMBL" id="QHS87075.1"/>
    </source>
</evidence>
<dbReference type="SUPFAM" id="SSF54001">
    <property type="entry name" value="Cysteine proteinases"/>
    <property type="match status" value="1"/>
</dbReference>
<protein>
    <recommendedName>
        <fullName evidence="2">Ubiquitin-like protease family profile domain-containing protein</fullName>
    </recommendedName>
</protein>
<dbReference type="AlphaFoldDB" id="A0A6C0B4C6"/>
<dbReference type="InterPro" id="IPR038765">
    <property type="entry name" value="Papain-like_cys_pep_sf"/>
</dbReference>
<organism evidence="1">
    <name type="scientific">viral metagenome</name>
    <dbReference type="NCBI Taxonomy" id="1070528"/>
    <lineage>
        <taxon>unclassified sequences</taxon>
        <taxon>metagenomes</taxon>
        <taxon>organismal metagenomes</taxon>
    </lineage>
</organism>
<evidence type="ECO:0008006" key="2">
    <source>
        <dbReference type="Google" id="ProtNLM"/>
    </source>
</evidence>
<dbReference type="Gene3D" id="3.40.395.10">
    <property type="entry name" value="Adenoviral Proteinase, Chain A"/>
    <property type="match status" value="1"/>
</dbReference>
<name>A0A6C0B4C6_9ZZZZ</name>